<dbReference type="Proteomes" id="UP001055185">
    <property type="component" value="Unassembled WGS sequence"/>
</dbReference>
<name>A0AA37IYE5_9FIRM</name>
<sequence>MEESFDPIAQTRANYYTPGSPVQFVQVELLKGSISGDRAVCLTFKNVSQVNLTALDILFKCKGTGGVILCEADFQYRDLDVKPGELFGMDDAVFVTDKVITSVDVILKKVYHGKQVVQLEKTKRVRLPAPRRLPAELEAALEQRMSRKGLKYAPQVLDNGWYCACGAFHPKEEDTVYCSECGCDRILLQNALNVLMQPEQPEPQPEPAPEATRVVGGAAPTAPVQEAQPDGTRAFDLTGRQKPAQAQPAEEPTRIMGYTAPAAPVEEPTRIMGYTAPSAPVEEVRPDGTRAFDLSGQQRGAAAQPVEEEAGSTRVLGGSRSVVEETSIDDTQAAPLHWRTHADEPFEPRSRRAAELVEEDEYDDEPEDAVAEAIIRWVPPLTALICAGIALSGFVYYQFFL</sequence>
<organism evidence="2 3">
    <name type="scientific">Faecalibacterium gallinarum</name>
    <dbReference type="NCBI Taxonomy" id="2903556"/>
    <lineage>
        <taxon>Bacteria</taxon>
        <taxon>Bacillati</taxon>
        <taxon>Bacillota</taxon>
        <taxon>Clostridia</taxon>
        <taxon>Eubacteriales</taxon>
        <taxon>Oscillospiraceae</taxon>
        <taxon>Faecalibacterium</taxon>
    </lineage>
</organism>
<keyword evidence="1" id="KW-0472">Membrane</keyword>
<keyword evidence="1" id="KW-0812">Transmembrane</keyword>
<keyword evidence="1" id="KW-1133">Transmembrane helix</keyword>
<comment type="caution">
    <text evidence="2">The sequence shown here is derived from an EMBL/GenBank/DDBJ whole genome shotgun (WGS) entry which is preliminary data.</text>
</comment>
<evidence type="ECO:0000313" key="3">
    <source>
        <dbReference type="Proteomes" id="UP001055185"/>
    </source>
</evidence>
<dbReference type="EMBL" id="BQKV01000036">
    <property type="protein sequence ID" value="GJN64535.1"/>
    <property type="molecule type" value="Genomic_DNA"/>
</dbReference>
<dbReference type="RefSeq" id="WP_238316732.1">
    <property type="nucleotide sequence ID" value="NZ_BQKV01000036.1"/>
</dbReference>
<protein>
    <submittedName>
        <fullName evidence="2">Uncharacterized protein</fullName>
    </submittedName>
</protein>
<dbReference type="AlphaFoldDB" id="A0AA37IYE5"/>
<proteinExistence type="predicted"/>
<feature type="transmembrane region" description="Helical" evidence="1">
    <location>
        <begin position="377"/>
        <end position="397"/>
    </location>
</feature>
<evidence type="ECO:0000256" key="1">
    <source>
        <dbReference type="SAM" id="Phobius"/>
    </source>
</evidence>
<accession>A0AA37IYE5</accession>
<gene>
    <name evidence="2" type="ORF">JCM17207_11600</name>
</gene>
<keyword evidence="3" id="KW-1185">Reference proteome</keyword>
<reference evidence="2" key="1">
    <citation type="journal article" date="2022" name="Int. J. Syst. Evol. Microbiol.">
        <title>Genome-based, phenotypic and chemotaxonomic classification of Faecalibacterium strains: proposal of three novel species Faecalibacterium duncaniae sp. nov., Faecalibacterium hattorii sp. nov. and Faecalibacterium gallinarum sp. nov. .</title>
        <authorList>
            <person name="Sakamoto M."/>
            <person name="Sakurai N."/>
            <person name="Tanno H."/>
            <person name="Iino T."/>
            <person name="Ohkuma M."/>
            <person name="Endo A."/>
        </authorList>
    </citation>
    <scope>NUCLEOTIDE SEQUENCE</scope>
    <source>
        <strain evidence="2">JCM 17207</strain>
    </source>
</reference>
<evidence type="ECO:0000313" key="2">
    <source>
        <dbReference type="EMBL" id="GJN64535.1"/>
    </source>
</evidence>